<evidence type="ECO:0000256" key="6">
    <source>
        <dbReference type="ARBA" id="ARBA00022692"/>
    </source>
</evidence>
<comment type="pathway">
    <text evidence="3">Protein modification; protein ubiquitination.</text>
</comment>
<feature type="transmembrane region" description="Helical" evidence="15">
    <location>
        <begin position="245"/>
        <end position="275"/>
    </location>
</feature>
<feature type="compositionally biased region" description="Low complexity" evidence="14">
    <location>
        <begin position="1"/>
        <end position="11"/>
    </location>
</feature>
<feature type="transmembrane region" description="Helical" evidence="15">
    <location>
        <begin position="94"/>
        <end position="115"/>
    </location>
</feature>
<feature type="transmembrane region" description="Helical" evidence="15">
    <location>
        <begin position="127"/>
        <end position="145"/>
    </location>
</feature>
<keyword evidence="10" id="KW-0862">Zinc</keyword>
<comment type="catalytic activity">
    <reaction evidence="1">
        <text>S-ubiquitinyl-[E2 ubiquitin-conjugating enzyme]-L-cysteine + [acceptor protein]-L-lysine = [E2 ubiquitin-conjugating enzyme]-L-cysteine + N(6)-ubiquitinyl-[acceptor protein]-L-lysine.</text>
        <dbReference type="EC" id="2.3.2.27"/>
    </reaction>
</comment>
<dbReference type="Gramene" id="OMO78656">
    <property type="protein sequence ID" value="OMO78656"/>
    <property type="gene ID" value="CCACVL1_14235"/>
</dbReference>
<dbReference type="Gene3D" id="3.30.40.10">
    <property type="entry name" value="Zinc/RING finger domain, C3HC4 (zinc finger)"/>
    <property type="match status" value="1"/>
</dbReference>
<reference evidence="17 18" key="1">
    <citation type="submission" date="2013-09" db="EMBL/GenBank/DDBJ databases">
        <title>Corchorus capsularis genome sequencing.</title>
        <authorList>
            <person name="Alam M."/>
            <person name="Haque M.S."/>
            <person name="Islam M.S."/>
            <person name="Emdad E.M."/>
            <person name="Islam M.M."/>
            <person name="Ahmed B."/>
            <person name="Halim A."/>
            <person name="Hossen Q.M.M."/>
            <person name="Hossain M.Z."/>
            <person name="Ahmed R."/>
            <person name="Khan M.M."/>
            <person name="Islam R."/>
            <person name="Rashid M.M."/>
            <person name="Khan S.A."/>
            <person name="Rahman M.S."/>
            <person name="Alam M."/>
        </authorList>
    </citation>
    <scope>NUCLEOTIDE SEQUENCE [LARGE SCALE GENOMIC DNA]</scope>
    <source>
        <strain evidence="18">cv. CVL-1</strain>
        <tissue evidence="17">Whole seedling</tissue>
    </source>
</reference>
<keyword evidence="8 13" id="KW-0863">Zinc-finger</keyword>
<feature type="domain" description="RING-type" evidence="16">
    <location>
        <begin position="335"/>
        <end position="376"/>
    </location>
</feature>
<comment type="subcellular location">
    <subcellularLocation>
        <location evidence="2">Membrane</location>
        <topology evidence="2">Multi-pass membrane protein</topology>
    </subcellularLocation>
</comment>
<dbReference type="GO" id="GO:0000325">
    <property type="term" value="C:plant-type vacuole"/>
    <property type="evidence" value="ECO:0007669"/>
    <property type="project" value="TreeGrafter"/>
</dbReference>
<keyword evidence="7" id="KW-0479">Metal-binding</keyword>
<accession>A0A1R3I7T1</accession>
<dbReference type="SUPFAM" id="SSF57850">
    <property type="entry name" value="RING/U-box"/>
    <property type="match status" value="1"/>
</dbReference>
<keyword evidence="12 15" id="KW-0472">Membrane</keyword>
<dbReference type="SMART" id="SM00184">
    <property type="entry name" value="RING"/>
    <property type="match status" value="1"/>
</dbReference>
<evidence type="ECO:0000256" key="15">
    <source>
        <dbReference type="SAM" id="Phobius"/>
    </source>
</evidence>
<dbReference type="InterPro" id="IPR013083">
    <property type="entry name" value="Znf_RING/FYVE/PHD"/>
</dbReference>
<evidence type="ECO:0000313" key="17">
    <source>
        <dbReference type="EMBL" id="OMO78656.1"/>
    </source>
</evidence>
<feature type="transmembrane region" description="Helical" evidence="15">
    <location>
        <begin position="206"/>
        <end position="225"/>
    </location>
</feature>
<keyword evidence="11 15" id="KW-1133">Transmembrane helix</keyword>
<evidence type="ECO:0000256" key="4">
    <source>
        <dbReference type="ARBA" id="ARBA00012483"/>
    </source>
</evidence>
<feature type="compositionally biased region" description="Acidic residues" evidence="14">
    <location>
        <begin position="177"/>
        <end position="191"/>
    </location>
</feature>
<evidence type="ECO:0000256" key="1">
    <source>
        <dbReference type="ARBA" id="ARBA00000900"/>
    </source>
</evidence>
<keyword evidence="9" id="KW-0833">Ubl conjugation pathway</keyword>
<dbReference type="EMBL" id="AWWV01010534">
    <property type="protein sequence ID" value="OMO78656.1"/>
    <property type="molecule type" value="Genomic_DNA"/>
</dbReference>
<dbReference type="Proteomes" id="UP000188268">
    <property type="component" value="Unassembled WGS sequence"/>
</dbReference>
<evidence type="ECO:0000256" key="3">
    <source>
        <dbReference type="ARBA" id="ARBA00004906"/>
    </source>
</evidence>
<proteinExistence type="predicted"/>
<dbReference type="STRING" id="210143.A0A1R3I7T1"/>
<keyword evidence="5" id="KW-0808">Transferase</keyword>
<evidence type="ECO:0000259" key="16">
    <source>
        <dbReference type="PROSITE" id="PS50089"/>
    </source>
</evidence>
<feature type="compositionally biased region" description="Polar residues" evidence="14">
    <location>
        <begin position="162"/>
        <end position="176"/>
    </location>
</feature>
<dbReference type="CDD" id="cd16467">
    <property type="entry name" value="RING-H2_RNF6-like"/>
    <property type="match status" value="1"/>
</dbReference>
<sequence length="391" mass="44214">MNPTNTSNTPVPTSPPSDAVDRSPLLTHSIADHLLRSRRLLRRPPPPLRGAAARLLRRASSRRLMLREPSVRVRETAAEQLEERQSDWAYSKPIIVLDILWNMAFVVMAVVVLGLSLEEKPNVPLRLWISGYGLQCLFHVACVVVEYRRRHERMIVDLQNNEDPNLDLDSQSGSETGDSEDYETEQLDSGDDTSVAKNLESANTMFSFLWWIIGFYWITANGQALTRHSPQLYWLCVTFLAFDVVFVMICVAVACLIGIAVCCCLPCIIAILYALTDREGATEEEIDRLPKYKFLRVGDIQKLNGEICESREGIMTECDTDSPAERILSHEDAECCICLSAYEDGNELRELPCHHHFHCTCIDKWLYMNATCPLCKFNILKNGDLSGSEEV</sequence>
<evidence type="ECO:0000256" key="2">
    <source>
        <dbReference type="ARBA" id="ARBA00004141"/>
    </source>
</evidence>
<dbReference type="PANTHER" id="PTHR45977">
    <property type="entry name" value="TARGET OF ERK KINASE MPK-1"/>
    <property type="match status" value="1"/>
</dbReference>
<dbReference type="GO" id="GO:0061630">
    <property type="term" value="F:ubiquitin protein ligase activity"/>
    <property type="evidence" value="ECO:0007669"/>
    <property type="project" value="UniProtKB-EC"/>
</dbReference>
<evidence type="ECO:0000256" key="14">
    <source>
        <dbReference type="SAM" id="MobiDB-lite"/>
    </source>
</evidence>
<evidence type="ECO:0000256" key="8">
    <source>
        <dbReference type="ARBA" id="ARBA00022771"/>
    </source>
</evidence>
<feature type="region of interest" description="Disordered" evidence="14">
    <location>
        <begin position="162"/>
        <end position="192"/>
    </location>
</feature>
<dbReference type="GO" id="GO:0006511">
    <property type="term" value="P:ubiquitin-dependent protein catabolic process"/>
    <property type="evidence" value="ECO:0007669"/>
    <property type="project" value="TreeGrafter"/>
</dbReference>
<name>A0A1R3I7T1_COCAP</name>
<dbReference type="PROSITE" id="PS50089">
    <property type="entry name" value="ZF_RING_2"/>
    <property type="match status" value="1"/>
</dbReference>
<dbReference type="AlphaFoldDB" id="A0A1R3I7T1"/>
<evidence type="ECO:0000313" key="18">
    <source>
        <dbReference type="Proteomes" id="UP000188268"/>
    </source>
</evidence>
<evidence type="ECO:0000256" key="7">
    <source>
        <dbReference type="ARBA" id="ARBA00022723"/>
    </source>
</evidence>
<dbReference type="GO" id="GO:0016567">
    <property type="term" value="P:protein ubiquitination"/>
    <property type="evidence" value="ECO:0007669"/>
    <property type="project" value="TreeGrafter"/>
</dbReference>
<dbReference type="InterPro" id="IPR001841">
    <property type="entry name" value="Znf_RING"/>
</dbReference>
<gene>
    <name evidence="17" type="ORF">CCACVL1_14235</name>
</gene>
<evidence type="ECO:0000256" key="11">
    <source>
        <dbReference type="ARBA" id="ARBA00022989"/>
    </source>
</evidence>
<organism evidence="17 18">
    <name type="scientific">Corchorus capsularis</name>
    <name type="common">Jute</name>
    <dbReference type="NCBI Taxonomy" id="210143"/>
    <lineage>
        <taxon>Eukaryota</taxon>
        <taxon>Viridiplantae</taxon>
        <taxon>Streptophyta</taxon>
        <taxon>Embryophyta</taxon>
        <taxon>Tracheophyta</taxon>
        <taxon>Spermatophyta</taxon>
        <taxon>Magnoliopsida</taxon>
        <taxon>eudicotyledons</taxon>
        <taxon>Gunneridae</taxon>
        <taxon>Pentapetalae</taxon>
        <taxon>rosids</taxon>
        <taxon>malvids</taxon>
        <taxon>Malvales</taxon>
        <taxon>Malvaceae</taxon>
        <taxon>Grewioideae</taxon>
        <taxon>Apeibeae</taxon>
        <taxon>Corchorus</taxon>
    </lineage>
</organism>
<dbReference type="OrthoDB" id="8062037at2759"/>
<evidence type="ECO:0000256" key="10">
    <source>
        <dbReference type="ARBA" id="ARBA00022833"/>
    </source>
</evidence>
<dbReference type="PANTHER" id="PTHR45977:SF42">
    <property type="entry name" value="RING_U-BOX SUPERFAMILY PROTEIN"/>
    <property type="match status" value="1"/>
</dbReference>
<dbReference type="OMA" id="CVIAEYK"/>
<evidence type="ECO:0000256" key="5">
    <source>
        <dbReference type="ARBA" id="ARBA00022679"/>
    </source>
</evidence>
<feature type="region of interest" description="Disordered" evidence="14">
    <location>
        <begin position="1"/>
        <end position="23"/>
    </location>
</feature>
<dbReference type="Pfam" id="PF13639">
    <property type="entry name" value="zf-RING_2"/>
    <property type="match status" value="1"/>
</dbReference>
<dbReference type="EC" id="2.3.2.27" evidence="4"/>
<dbReference type="GO" id="GO:0016020">
    <property type="term" value="C:membrane"/>
    <property type="evidence" value="ECO:0007669"/>
    <property type="project" value="UniProtKB-SubCell"/>
</dbReference>
<evidence type="ECO:0000256" key="12">
    <source>
        <dbReference type="ARBA" id="ARBA00023136"/>
    </source>
</evidence>
<evidence type="ECO:0000256" key="9">
    <source>
        <dbReference type="ARBA" id="ARBA00022786"/>
    </source>
</evidence>
<protein>
    <recommendedName>
        <fullName evidence="4">RING-type E3 ubiquitin transferase</fullName>
        <ecNumber evidence="4">2.3.2.27</ecNumber>
    </recommendedName>
</protein>
<dbReference type="FunFam" id="3.30.40.10:FF:000217">
    <property type="entry name" value="E3 ubiquitin-protein ligase At1g12760"/>
    <property type="match status" value="1"/>
</dbReference>
<evidence type="ECO:0000256" key="13">
    <source>
        <dbReference type="PROSITE-ProRule" id="PRU00175"/>
    </source>
</evidence>
<comment type="caution">
    <text evidence="17">The sequence shown here is derived from an EMBL/GenBank/DDBJ whole genome shotgun (WGS) entry which is preliminary data.</text>
</comment>
<keyword evidence="6 15" id="KW-0812">Transmembrane</keyword>
<dbReference type="GO" id="GO:0008270">
    <property type="term" value="F:zinc ion binding"/>
    <property type="evidence" value="ECO:0007669"/>
    <property type="project" value="UniProtKB-KW"/>
</dbReference>
<keyword evidence="18" id="KW-1185">Reference proteome</keyword>